<dbReference type="AlphaFoldDB" id="A0A8D0XXZ2"/>
<dbReference type="Ensembl" id="ENSSSCT00030093422.1">
    <property type="protein sequence ID" value="ENSSSCP00030043010.1"/>
    <property type="gene ID" value="ENSSSCG00030066871.1"/>
</dbReference>
<reference evidence="1" key="1">
    <citation type="submission" date="2025-05" db="UniProtKB">
        <authorList>
            <consortium name="Ensembl"/>
        </authorList>
    </citation>
    <scope>IDENTIFICATION</scope>
</reference>
<sequence length="196" mass="22698">MVMYCLKAVSTLDMIPIKSPMAFSTEPEQIILKFIHNHKRPRIATAILRKKNKAGGIILPDFRLCYKATLIKTACYWHKNRQTDQMEQNRDPRNKPTYLSMVNQSVTNEVRICNGKRHSLQQVVSGKLNSHMQISEFRTHPHTIHKNKLKMAERLKYDTITLLEENIGKIISDINRTSVFISQSPKAIEVKTKINK</sequence>
<dbReference type="PANTHER" id="PTHR19446">
    <property type="entry name" value="REVERSE TRANSCRIPTASES"/>
    <property type="match status" value="1"/>
</dbReference>
<dbReference type="Ensembl" id="ENSSSCT00065093317.1">
    <property type="protein sequence ID" value="ENSSSCP00065040831.1"/>
    <property type="gene ID" value="ENSSSCG00065067975.1"/>
</dbReference>
<proteinExistence type="predicted"/>
<accession>A0A8D0XXZ2</accession>
<dbReference type="Ensembl" id="ENSSSCT00045035040.1">
    <property type="protein sequence ID" value="ENSSSCP00045024314.1"/>
    <property type="gene ID" value="ENSSSCG00045020570.1"/>
</dbReference>
<dbReference type="Proteomes" id="UP000694570">
    <property type="component" value="Unplaced"/>
</dbReference>
<evidence type="ECO:0000313" key="1">
    <source>
        <dbReference type="Ensembl" id="ENSSSCP00030043010.1"/>
    </source>
</evidence>
<organism evidence="1 2">
    <name type="scientific">Sus scrofa</name>
    <name type="common">Pig</name>
    <dbReference type="NCBI Taxonomy" id="9823"/>
    <lineage>
        <taxon>Eukaryota</taxon>
        <taxon>Metazoa</taxon>
        <taxon>Chordata</taxon>
        <taxon>Craniata</taxon>
        <taxon>Vertebrata</taxon>
        <taxon>Euteleostomi</taxon>
        <taxon>Mammalia</taxon>
        <taxon>Eutheria</taxon>
        <taxon>Laurasiatheria</taxon>
        <taxon>Artiodactyla</taxon>
        <taxon>Suina</taxon>
        <taxon>Suidae</taxon>
        <taxon>Sus</taxon>
    </lineage>
</organism>
<protein>
    <submittedName>
        <fullName evidence="1">Uncharacterized protein</fullName>
    </submittedName>
</protein>
<dbReference type="Proteomes" id="UP000694728">
    <property type="component" value="Unplaced"/>
</dbReference>
<evidence type="ECO:0000313" key="2">
    <source>
        <dbReference type="Proteomes" id="UP000694570"/>
    </source>
</evidence>
<dbReference type="Proteomes" id="UP000694725">
    <property type="component" value="Unplaced"/>
</dbReference>
<name>A0A8D0XXZ2_PIG</name>